<feature type="transmembrane region" description="Helical" evidence="6">
    <location>
        <begin position="82"/>
        <end position="104"/>
    </location>
</feature>
<proteinExistence type="predicted"/>
<feature type="transmembrane region" description="Helical" evidence="6">
    <location>
        <begin position="174"/>
        <end position="198"/>
    </location>
</feature>
<keyword evidence="8" id="KW-1185">Reference proteome</keyword>
<feature type="transmembrane region" description="Helical" evidence="6">
    <location>
        <begin position="40"/>
        <end position="61"/>
    </location>
</feature>
<dbReference type="Proteomes" id="UP000307756">
    <property type="component" value="Unassembled WGS sequence"/>
</dbReference>
<keyword evidence="2" id="KW-1003">Cell membrane</keyword>
<protein>
    <submittedName>
        <fullName evidence="7">Polysaccharide biosynthesis protein</fullName>
    </submittedName>
</protein>
<gene>
    <name evidence="7" type="ORF">FA727_15175</name>
</gene>
<feature type="transmembrane region" description="Helical" evidence="6">
    <location>
        <begin position="116"/>
        <end position="137"/>
    </location>
</feature>
<dbReference type="PANTHER" id="PTHR30250">
    <property type="entry name" value="PST FAMILY PREDICTED COLANIC ACID TRANSPORTER"/>
    <property type="match status" value="1"/>
</dbReference>
<dbReference type="InterPro" id="IPR024923">
    <property type="entry name" value="PG_synth_SpoVB"/>
</dbReference>
<name>A0A4U1D206_9BACI</name>
<dbReference type="PIRSF" id="PIRSF038958">
    <property type="entry name" value="PG_synth_SpoVB"/>
    <property type="match status" value="1"/>
</dbReference>
<dbReference type="CDD" id="cd13124">
    <property type="entry name" value="MATE_SpoVB_like"/>
    <property type="match status" value="1"/>
</dbReference>
<dbReference type="Pfam" id="PF01943">
    <property type="entry name" value="Polysacc_synt"/>
    <property type="match status" value="1"/>
</dbReference>
<keyword evidence="3 6" id="KW-0812">Transmembrane</keyword>
<organism evidence="7 8">
    <name type="scientific">Robertmurraya kyonggiensis</name>
    <dbReference type="NCBI Taxonomy" id="1037680"/>
    <lineage>
        <taxon>Bacteria</taxon>
        <taxon>Bacillati</taxon>
        <taxon>Bacillota</taxon>
        <taxon>Bacilli</taxon>
        <taxon>Bacillales</taxon>
        <taxon>Bacillaceae</taxon>
        <taxon>Robertmurraya</taxon>
    </lineage>
</organism>
<dbReference type="InterPro" id="IPR050833">
    <property type="entry name" value="Poly_Biosynth_Transport"/>
</dbReference>
<evidence type="ECO:0000256" key="3">
    <source>
        <dbReference type="ARBA" id="ARBA00022692"/>
    </source>
</evidence>
<evidence type="ECO:0000256" key="1">
    <source>
        <dbReference type="ARBA" id="ARBA00004651"/>
    </source>
</evidence>
<feature type="transmembrane region" description="Helical" evidence="6">
    <location>
        <begin position="406"/>
        <end position="424"/>
    </location>
</feature>
<dbReference type="AlphaFoldDB" id="A0A4U1D206"/>
<dbReference type="InterPro" id="IPR002797">
    <property type="entry name" value="Polysacc_synth"/>
</dbReference>
<evidence type="ECO:0000313" key="7">
    <source>
        <dbReference type="EMBL" id="TKC16292.1"/>
    </source>
</evidence>
<feature type="transmembrane region" description="Helical" evidence="6">
    <location>
        <begin position="376"/>
        <end position="394"/>
    </location>
</feature>
<keyword evidence="4 6" id="KW-1133">Transmembrane helix</keyword>
<feature type="transmembrane region" description="Helical" evidence="6">
    <location>
        <begin position="350"/>
        <end position="369"/>
    </location>
</feature>
<evidence type="ECO:0000256" key="6">
    <source>
        <dbReference type="SAM" id="Phobius"/>
    </source>
</evidence>
<dbReference type="PANTHER" id="PTHR30250:SF24">
    <property type="entry name" value="STAGE V SPORULATION PROTEIN B"/>
    <property type="match status" value="1"/>
</dbReference>
<feature type="transmembrane region" description="Helical" evidence="6">
    <location>
        <begin position="149"/>
        <end position="168"/>
    </location>
</feature>
<accession>A0A4U1D206</accession>
<feature type="transmembrane region" description="Helical" evidence="6">
    <location>
        <begin position="265"/>
        <end position="290"/>
    </location>
</feature>
<keyword evidence="5 6" id="KW-0472">Membrane</keyword>
<comment type="caution">
    <text evidence="7">The sequence shown here is derived from an EMBL/GenBank/DDBJ whole genome shotgun (WGS) entry which is preliminary data.</text>
</comment>
<dbReference type="OrthoDB" id="9775950at2"/>
<comment type="subcellular location">
    <subcellularLocation>
        <location evidence="1">Cell membrane</location>
        <topology evidence="1">Multi-pass membrane protein</topology>
    </subcellularLocation>
</comment>
<evidence type="ECO:0000256" key="2">
    <source>
        <dbReference type="ARBA" id="ARBA00022475"/>
    </source>
</evidence>
<evidence type="ECO:0000313" key="8">
    <source>
        <dbReference type="Proteomes" id="UP000307756"/>
    </source>
</evidence>
<feature type="transmembrane region" description="Helical" evidence="6">
    <location>
        <begin position="311"/>
        <end position="330"/>
    </location>
</feature>
<sequence>MSTFVKGSLLLIVASFLGECVEFIMNMVLAKELGEQGLGLYMSILPTVFLIVLLASFELPISISKFIAEKDSKYHRHMLKSAIHLTIVTTAGFMVLFLLLMPFLTMFQEYHPLFKWLVMLLIPLISFSSITRGFFMGKNQMGKIALANFLRKFVQLGLLVFLFQLFQFDTQTSIMIAFFTFVGSEVVIFIYLIHMFYIQFQQLKRRPSEYISEKVVRKNLISVSIPTTSIRVFHSLTHAIQPFLIKAALLHSGVSATVATEQFGLIAGVAMSIGFFPAFIAHSLLIVLIPTVSKAYAERDMSRLQELLRKVMGFTFLYGIPVVLVFYFFAEPLTNLFLHSPTATGYLQILIPYFLLHFFVIPLQAYLIGLGLLKDAFLHNIWSTIISFSLMYILGSMDELRMDGVIIGMNTGAMLLTLMHYMTICKKIGVSYYSLRSETSHHF</sequence>
<dbReference type="GO" id="GO:0005886">
    <property type="term" value="C:plasma membrane"/>
    <property type="evidence" value="ECO:0007669"/>
    <property type="project" value="UniProtKB-SubCell"/>
</dbReference>
<evidence type="ECO:0000256" key="5">
    <source>
        <dbReference type="ARBA" id="ARBA00023136"/>
    </source>
</evidence>
<evidence type="ECO:0000256" key="4">
    <source>
        <dbReference type="ARBA" id="ARBA00022989"/>
    </source>
</evidence>
<dbReference type="RefSeq" id="WP_136832205.1">
    <property type="nucleotide sequence ID" value="NZ_SWBM01000003.1"/>
</dbReference>
<reference evidence="7 8" key="1">
    <citation type="journal article" date="2011" name="J. Microbiol.">
        <title>Bacillus kyonggiensis sp. nov., isolated from soil of a lettuce field.</title>
        <authorList>
            <person name="Dong K."/>
            <person name="Lee S."/>
        </authorList>
    </citation>
    <scope>NUCLEOTIDE SEQUENCE [LARGE SCALE GENOMIC DNA]</scope>
    <source>
        <strain evidence="7 8">NB22</strain>
    </source>
</reference>
<dbReference type="EMBL" id="SWBM01000003">
    <property type="protein sequence ID" value="TKC16292.1"/>
    <property type="molecule type" value="Genomic_DNA"/>
</dbReference>
<feature type="transmembrane region" description="Helical" evidence="6">
    <location>
        <begin position="219"/>
        <end position="245"/>
    </location>
</feature>